<organism evidence="2 3">
    <name type="scientific">Dryococelus australis</name>
    <dbReference type="NCBI Taxonomy" id="614101"/>
    <lineage>
        <taxon>Eukaryota</taxon>
        <taxon>Metazoa</taxon>
        <taxon>Ecdysozoa</taxon>
        <taxon>Arthropoda</taxon>
        <taxon>Hexapoda</taxon>
        <taxon>Insecta</taxon>
        <taxon>Pterygota</taxon>
        <taxon>Neoptera</taxon>
        <taxon>Polyneoptera</taxon>
        <taxon>Phasmatodea</taxon>
        <taxon>Verophasmatodea</taxon>
        <taxon>Anareolatae</taxon>
        <taxon>Phasmatidae</taxon>
        <taxon>Eurycanthinae</taxon>
        <taxon>Dryococelus</taxon>
    </lineage>
</organism>
<evidence type="ECO:0000313" key="3">
    <source>
        <dbReference type="Proteomes" id="UP001159363"/>
    </source>
</evidence>
<keyword evidence="3" id="KW-1185">Reference proteome</keyword>
<reference evidence="2 3" key="1">
    <citation type="submission" date="2023-02" db="EMBL/GenBank/DDBJ databases">
        <title>LHISI_Scaffold_Assembly.</title>
        <authorList>
            <person name="Stuart O.P."/>
            <person name="Cleave R."/>
            <person name="Magrath M.J.L."/>
            <person name="Mikheyev A.S."/>
        </authorList>
    </citation>
    <scope>NUCLEOTIDE SEQUENCE [LARGE SCALE GENOMIC DNA]</scope>
    <source>
        <strain evidence="2">Daus_M_001</strain>
        <tissue evidence="2">Leg muscle</tissue>
    </source>
</reference>
<proteinExistence type="predicted"/>
<protein>
    <submittedName>
        <fullName evidence="2">Uncharacterized protein</fullName>
    </submittedName>
</protein>
<accession>A0ABQ9HMH5</accession>
<gene>
    <name evidence="2" type="ORF">PR048_011784</name>
</gene>
<feature type="region of interest" description="Disordered" evidence="1">
    <location>
        <begin position="313"/>
        <end position="350"/>
    </location>
</feature>
<evidence type="ECO:0000313" key="2">
    <source>
        <dbReference type="EMBL" id="KAJ8885586.1"/>
    </source>
</evidence>
<evidence type="ECO:0000256" key="1">
    <source>
        <dbReference type="SAM" id="MobiDB-lite"/>
    </source>
</evidence>
<sequence>MYYKRQLRVINETIQDLGDDISYCFMCHDALAAVVMIRGLQFCTRTFRPIYQFTVRGKKSSNVYGIKQNDFLSFTSLLRSIVVRRHVGNDNRKLDLRRNKRGRPISLELSQIHPTYRAPVLINITTKNDLFHRLPLIDSAYHGFYQLLISMTNKVRSLVVSISFFTDVKGQVTFLGVLPLSALSLLHYAFIDAERNLRSSNKESGLEDPLGSQDLAVKSRPNLFIHSGILNARTIKPLEQRRGFEAVSQVVKFSNHCLLPNTTLNHPPILPTSKLITPSLPPLSFTTIIISPSQTITTLQKCLNMLSPLHPVPTPSRLSPNQPNPLLPSQHNNSFPNPHQLAPSHKISEK</sequence>
<name>A0ABQ9HMH5_9NEOP</name>
<dbReference type="Proteomes" id="UP001159363">
    <property type="component" value="Chromosome X"/>
</dbReference>
<comment type="caution">
    <text evidence="2">The sequence shown here is derived from an EMBL/GenBank/DDBJ whole genome shotgun (WGS) entry which is preliminary data.</text>
</comment>
<dbReference type="EMBL" id="JARBHB010000004">
    <property type="protein sequence ID" value="KAJ8885586.1"/>
    <property type="molecule type" value="Genomic_DNA"/>
</dbReference>